<feature type="domain" description="RNA polymerase sigma factor 70 region 4 type 2" evidence="7">
    <location>
        <begin position="114"/>
        <end position="165"/>
    </location>
</feature>
<keyword evidence="2" id="KW-0805">Transcription regulation</keyword>
<dbReference type="Proteomes" id="UP001222118">
    <property type="component" value="Chromosome"/>
</dbReference>
<comment type="similarity">
    <text evidence="1">Belongs to the sigma-70 factor family. ECF subfamily.</text>
</comment>
<dbReference type="InterPro" id="IPR013324">
    <property type="entry name" value="RNA_pol_sigma_r3/r4-like"/>
</dbReference>
<dbReference type="InterPro" id="IPR013249">
    <property type="entry name" value="RNA_pol_sigma70_r4_t2"/>
</dbReference>
<dbReference type="InterPro" id="IPR014284">
    <property type="entry name" value="RNA_pol_sigma-70_dom"/>
</dbReference>
<dbReference type="NCBIfam" id="TIGR02937">
    <property type="entry name" value="sigma70-ECF"/>
    <property type="match status" value="1"/>
</dbReference>
<keyword evidence="4" id="KW-0238">DNA-binding</keyword>
<evidence type="ECO:0000259" key="6">
    <source>
        <dbReference type="Pfam" id="PF04542"/>
    </source>
</evidence>
<evidence type="ECO:0000256" key="3">
    <source>
        <dbReference type="ARBA" id="ARBA00023082"/>
    </source>
</evidence>
<evidence type="ECO:0000313" key="8">
    <source>
        <dbReference type="EMBL" id="WDR07538.1"/>
    </source>
</evidence>
<dbReference type="InterPro" id="IPR013325">
    <property type="entry name" value="RNA_pol_sigma_r2"/>
</dbReference>
<evidence type="ECO:0000259" key="7">
    <source>
        <dbReference type="Pfam" id="PF08281"/>
    </source>
</evidence>
<protein>
    <submittedName>
        <fullName evidence="8">RNA polymerase sigma factor</fullName>
    </submittedName>
</protein>
<dbReference type="Pfam" id="PF04542">
    <property type="entry name" value="Sigma70_r2"/>
    <property type="match status" value="1"/>
</dbReference>
<evidence type="ECO:0000313" key="9">
    <source>
        <dbReference type="Proteomes" id="UP001222118"/>
    </source>
</evidence>
<keyword evidence="9" id="KW-1185">Reference proteome</keyword>
<dbReference type="Gene3D" id="1.10.10.10">
    <property type="entry name" value="Winged helix-like DNA-binding domain superfamily/Winged helix DNA-binding domain"/>
    <property type="match status" value="1"/>
</dbReference>
<evidence type="ECO:0000256" key="5">
    <source>
        <dbReference type="ARBA" id="ARBA00023163"/>
    </source>
</evidence>
<evidence type="ECO:0000256" key="4">
    <source>
        <dbReference type="ARBA" id="ARBA00023125"/>
    </source>
</evidence>
<keyword evidence="5" id="KW-0804">Transcription</keyword>
<dbReference type="Gene3D" id="1.10.1740.10">
    <property type="match status" value="1"/>
</dbReference>
<evidence type="ECO:0000256" key="1">
    <source>
        <dbReference type="ARBA" id="ARBA00010641"/>
    </source>
</evidence>
<keyword evidence="3" id="KW-0731">Sigma factor</keyword>
<dbReference type="InterPro" id="IPR039425">
    <property type="entry name" value="RNA_pol_sigma-70-like"/>
</dbReference>
<dbReference type="PANTHER" id="PTHR43133:SF8">
    <property type="entry name" value="RNA POLYMERASE SIGMA FACTOR HI_1459-RELATED"/>
    <property type="match status" value="1"/>
</dbReference>
<dbReference type="Pfam" id="PF08281">
    <property type="entry name" value="Sigma70_r4_2"/>
    <property type="match status" value="1"/>
</dbReference>
<evidence type="ECO:0000256" key="2">
    <source>
        <dbReference type="ARBA" id="ARBA00023015"/>
    </source>
</evidence>
<dbReference type="EMBL" id="CP118247">
    <property type="protein sequence ID" value="WDR07538.1"/>
    <property type="molecule type" value="Genomic_DNA"/>
</dbReference>
<accession>A0ABY7Z1I0</accession>
<dbReference type="SUPFAM" id="SSF88946">
    <property type="entry name" value="Sigma2 domain of RNA polymerase sigma factors"/>
    <property type="match status" value="1"/>
</dbReference>
<reference evidence="8 9" key="1">
    <citation type="submission" date="2023-02" db="EMBL/GenBank/DDBJ databases">
        <title>Devosia chondri sp. nov., isolated from the phycosphere of marine algae.</title>
        <authorList>
            <person name="Kim J.M."/>
            <person name="Lee J.K."/>
            <person name="Choi B.J."/>
            <person name="Bayburt H."/>
            <person name="Jeon C.O."/>
        </authorList>
    </citation>
    <scope>NUCLEOTIDE SEQUENCE [LARGE SCALE GENOMIC DNA]</scope>
    <source>
        <strain evidence="8 9">G2-5</strain>
    </source>
</reference>
<dbReference type="InterPro" id="IPR007627">
    <property type="entry name" value="RNA_pol_sigma70_r2"/>
</dbReference>
<dbReference type="CDD" id="cd06171">
    <property type="entry name" value="Sigma70_r4"/>
    <property type="match status" value="1"/>
</dbReference>
<feature type="domain" description="RNA polymerase sigma-70 region 2" evidence="6">
    <location>
        <begin position="21"/>
        <end position="87"/>
    </location>
</feature>
<dbReference type="InterPro" id="IPR036388">
    <property type="entry name" value="WH-like_DNA-bd_sf"/>
</dbReference>
<name>A0ABY7Z1I0_9HYPH</name>
<organism evidence="8 9">
    <name type="scientific">Devosia rhodophyticola</name>
    <dbReference type="NCBI Taxonomy" id="3026423"/>
    <lineage>
        <taxon>Bacteria</taxon>
        <taxon>Pseudomonadati</taxon>
        <taxon>Pseudomonadota</taxon>
        <taxon>Alphaproteobacteria</taxon>
        <taxon>Hyphomicrobiales</taxon>
        <taxon>Devosiaceae</taxon>
        <taxon>Devosia</taxon>
    </lineage>
</organism>
<dbReference type="PANTHER" id="PTHR43133">
    <property type="entry name" value="RNA POLYMERASE ECF-TYPE SIGMA FACTO"/>
    <property type="match status" value="1"/>
</dbReference>
<sequence>MDHLVRRAQGGDADAFGQILTRHYDLIYRTAYKWCGDQSDAEDVAQEVCAKLGSAIASYDGRAQFSSWLYRIVLNSVRDMQRARSRRNRHVDALAHVSPQQTAPDQEAFVTAGQLWDAVRGLPDNQRDAVLLVYAEELSHAAVAKILECREATVSWYVHEARKKLKGLL</sequence>
<dbReference type="SUPFAM" id="SSF88659">
    <property type="entry name" value="Sigma3 and sigma4 domains of RNA polymerase sigma factors"/>
    <property type="match status" value="1"/>
</dbReference>
<gene>
    <name evidence="8" type="ORF">PSQ90_11760</name>
</gene>
<proteinExistence type="inferred from homology"/>